<dbReference type="PaxDb" id="1123384-AJ81_08100"/>
<feature type="binding site" evidence="8">
    <location>
        <position position="149"/>
    </location>
    <ligand>
        <name>substrate</name>
    </ligand>
</feature>
<dbReference type="Gene3D" id="3.40.50.880">
    <property type="match status" value="1"/>
</dbReference>
<dbReference type="PANTHER" id="PTHR36447">
    <property type="entry name" value="BETA-GALACTOSIDASE GANA"/>
    <property type="match status" value="1"/>
</dbReference>
<evidence type="ECO:0000256" key="3">
    <source>
        <dbReference type="ARBA" id="ARBA00012756"/>
    </source>
</evidence>
<dbReference type="Pfam" id="PF02449">
    <property type="entry name" value="Glyco_hydro_42"/>
    <property type="match status" value="1"/>
</dbReference>
<dbReference type="GO" id="GO:0004565">
    <property type="term" value="F:beta-galactosidase activity"/>
    <property type="evidence" value="ECO:0007669"/>
    <property type="project" value="UniProtKB-EC"/>
</dbReference>
<dbReference type="Gene3D" id="3.20.20.80">
    <property type="entry name" value="Glycosidases"/>
    <property type="match status" value="1"/>
</dbReference>
<evidence type="ECO:0000256" key="5">
    <source>
        <dbReference type="ARBA" id="ARBA00023295"/>
    </source>
</evidence>
<dbReference type="AlphaFoldDB" id="A0A0X1KS93"/>
<dbReference type="InterPro" id="IPR013780">
    <property type="entry name" value="Glyco_hydro_b"/>
</dbReference>
<dbReference type="InterPro" id="IPR013738">
    <property type="entry name" value="Beta_galactosidase_Trimer"/>
</dbReference>
<evidence type="ECO:0000256" key="6">
    <source>
        <dbReference type="PIRNR" id="PIRNR001084"/>
    </source>
</evidence>
<dbReference type="Pfam" id="PF08532">
    <property type="entry name" value="Glyco_hydro_42M"/>
    <property type="match status" value="1"/>
</dbReference>
<dbReference type="PANTHER" id="PTHR36447:SF1">
    <property type="entry name" value="BETA-GALACTOSIDASE GANA"/>
    <property type="match status" value="1"/>
</dbReference>
<feature type="active site" description="Nucleophile" evidence="7">
    <location>
        <position position="310"/>
    </location>
</feature>
<evidence type="ECO:0000259" key="12">
    <source>
        <dbReference type="Pfam" id="PF08533"/>
    </source>
</evidence>
<evidence type="ECO:0000256" key="4">
    <source>
        <dbReference type="ARBA" id="ARBA00022801"/>
    </source>
</evidence>
<organism evidence="13 14">
    <name type="scientific">Pseudothermotoga hypogea DSM 11164 = NBRC 106472</name>
    <dbReference type="NCBI Taxonomy" id="1123384"/>
    <lineage>
        <taxon>Bacteria</taxon>
        <taxon>Thermotogati</taxon>
        <taxon>Thermotogota</taxon>
        <taxon>Thermotogae</taxon>
        <taxon>Thermotogales</taxon>
        <taxon>Thermotogaceae</taxon>
        <taxon>Pseudothermotoga</taxon>
    </lineage>
</organism>
<dbReference type="InterPro" id="IPR013739">
    <property type="entry name" value="Beta_galactosidase_C"/>
</dbReference>
<feature type="domain" description="Beta-galactosidase C-terminal" evidence="12">
    <location>
        <begin position="614"/>
        <end position="673"/>
    </location>
</feature>
<gene>
    <name evidence="13" type="ORF">AJ81_08100</name>
</gene>
<feature type="binding site" evidence="8">
    <location>
        <position position="111"/>
    </location>
    <ligand>
        <name>substrate</name>
    </ligand>
</feature>
<feature type="binding site" evidence="9">
    <location>
        <position position="115"/>
    </location>
    <ligand>
        <name>Zn(2+)</name>
        <dbReference type="ChEBI" id="CHEBI:29105"/>
    </ligand>
</feature>
<feature type="binding site" evidence="8">
    <location>
        <position position="318"/>
    </location>
    <ligand>
        <name>substrate</name>
    </ligand>
</feature>
<dbReference type="PATRIC" id="fig|1123384.7.peg.1623"/>
<dbReference type="GO" id="GO:0009341">
    <property type="term" value="C:beta-galactosidase complex"/>
    <property type="evidence" value="ECO:0007669"/>
    <property type="project" value="InterPro"/>
</dbReference>
<evidence type="ECO:0000256" key="1">
    <source>
        <dbReference type="ARBA" id="ARBA00001412"/>
    </source>
</evidence>
<proteinExistence type="inferred from homology"/>
<evidence type="ECO:0000256" key="9">
    <source>
        <dbReference type="PIRSR" id="PIRSR001084-3"/>
    </source>
</evidence>
<dbReference type="EC" id="3.2.1.23" evidence="3 6"/>
<reference evidence="13 14" key="1">
    <citation type="submission" date="2014-01" db="EMBL/GenBank/DDBJ databases">
        <title>Genome sequencing of Thermotog hypogea.</title>
        <authorList>
            <person name="Zhang X."/>
            <person name="Alvare G."/>
            <person name="Fristensky B."/>
            <person name="Chen L."/>
            <person name="Suen T."/>
            <person name="Chen Q."/>
            <person name="Ma K."/>
        </authorList>
    </citation>
    <scope>NUCLEOTIDE SEQUENCE [LARGE SCALE GENOMIC DNA]</scope>
    <source>
        <strain evidence="13 14">DSM 11164</strain>
    </source>
</reference>
<dbReference type="InterPro" id="IPR029062">
    <property type="entry name" value="Class_I_gatase-like"/>
</dbReference>
<feature type="domain" description="Glycoside hydrolase family 42 N-terminal" evidence="10">
    <location>
        <begin position="16"/>
        <end position="389"/>
    </location>
</feature>
<keyword evidence="5 6" id="KW-0326">Glycosidase</keyword>
<keyword evidence="9" id="KW-0479">Metal-binding</keyword>
<feature type="active site" description="Proton donor" evidence="7">
    <location>
        <position position="150"/>
    </location>
</feature>
<dbReference type="CDD" id="cd03143">
    <property type="entry name" value="A4_beta-galactosidase_middle_domain"/>
    <property type="match status" value="1"/>
</dbReference>
<dbReference type="InterPro" id="IPR003476">
    <property type="entry name" value="Glyco_hydro_42"/>
</dbReference>
<sequence length="676" mass="78835">MIDMKRNGFWYGGECYPEQWDEDTFKRDLRWMREANMNIATIGVFCWAIVQKDESTYDFSFLDRALEILEHEGFYVCLATPTAAPPLWMVRKYPEILSVDVNGHMRKPGGRANFCPNSEKYREFSVRIAEKLAERYRDYRPLVLWHVNNEYSNYCYCETCERKFREWLKNKYASLDELNKKWYSDFWSQRIYDWEEISLPTTRNFLLFRKDRLQSINPAIYQDYRRFMNESLLECFELEYQALKKYTPNVPVTTNLMATFKPLDYFLWAKKMDVISWDSYPDYGEDHVRVSLRCALMRGVARGKPVVLMEQSPSQAIWKWYNHQKSASALKLHTFQTIAHGAEAALYFQIRQSKGGCERFHGAVITHANTNGTRVFEAVKCIGEDLKKLEDRVLNTRVDAQVAVLFDWESWWALEDSPGPNIDFSYLQEVEKYYRALLRMGVGVDVIGVEEDFSKYKAIFAPTLFMVSDEIGRDIRSYVESGGIFVATTMSGVVDENNLAWLGGYLASMNDVFGVRVEEFDAFPLSEERTVLFLGKKYLVKLIEGLVRVEKAFVMGTYSDGLYANEPCITFNQYGEGFAYYVAACASQELCNDFVRYIVERHGIETSFSGPVDGVEVVRRRSKDSRMYLFVMNFDSKRKQVLLKEGKWRDLMSGRTFFDSLVLEPHGVLILEKVDI</sequence>
<dbReference type="GO" id="GO:0006012">
    <property type="term" value="P:galactose metabolic process"/>
    <property type="evidence" value="ECO:0007669"/>
    <property type="project" value="InterPro"/>
</dbReference>
<dbReference type="SUPFAM" id="SSF51445">
    <property type="entry name" value="(Trans)glycosidases"/>
    <property type="match status" value="1"/>
</dbReference>
<dbReference type="PIRSF" id="PIRSF001084">
    <property type="entry name" value="B-galactosidase"/>
    <property type="match status" value="1"/>
</dbReference>
<dbReference type="Proteomes" id="UP000077469">
    <property type="component" value="Chromosome"/>
</dbReference>
<evidence type="ECO:0000259" key="10">
    <source>
        <dbReference type="Pfam" id="PF02449"/>
    </source>
</evidence>
<dbReference type="InterPro" id="IPR017853">
    <property type="entry name" value="GH"/>
</dbReference>
<evidence type="ECO:0000313" key="14">
    <source>
        <dbReference type="Proteomes" id="UP000077469"/>
    </source>
</evidence>
<keyword evidence="14" id="KW-1185">Reference proteome</keyword>
<evidence type="ECO:0000256" key="7">
    <source>
        <dbReference type="PIRSR" id="PIRSR001084-1"/>
    </source>
</evidence>
<dbReference type="GO" id="GO:0046872">
    <property type="term" value="F:metal ion binding"/>
    <property type="evidence" value="ECO:0007669"/>
    <property type="project" value="UniProtKB-KW"/>
</dbReference>
<feature type="binding site" evidence="9">
    <location>
        <position position="157"/>
    </location>
    <ligand>
        <name>Zn(2+)</name>
        <dbReference type="ChEBI" id="CHEBI:29105"/>
    </ligand>
</feature>
<keyword evidence="9" id="KW-0862">Zinc</keyword>
<protein>
    <recommendedName>
        <fullName evidence="3 6">Beta-galactosidase</fullName>
        <shortName evidence="6">Beta-gal</shortName>
        <ecNumber evidence="3 6">3.2.1.23</ecNumber>
    </recommendedName>
</protein>
<dbReference type="InterPro" id="IPR013529">
    <property type="entry name" value="Glyco_hydro_42_N"/>
</dbReference>
<accession>A0A0X1KS93</accession>
<dbReference type="Gene3D" id="2.60.40.1180">
    <property type="entry name" value="Golgi alpha-mannosidase II"/>
    <property type="match status" value="1"/>
</dbReference>
<dbReference type="EMBL" id="CP007141">
    <property type="protein sequence ID" value="AJC74142.1"/>
    <property type="molecule type" value="Genomic_DNA"/>
</dbReference>
<dbReference type="Pfam" id="PF08533">
    <property type="entry name" value="Glyco_hydro_42C"/>
    <property type="match status" value="1"/>
</dbReference>
<feature type="binding site" evidence="9">
    <location>
        <position position="155"/>
    </location>
    <ligand>
        <name>Zn(2+)</name>
        <dbReference type="ChEBI" id="CHEBI:29105"/>
    </ligand>
</feature>
<comment type="similarity">
    <text evidence="2 6">Belongs to the glycosyl hydrolase 42 family.</text>
</comment>
<dbReference type="KEGG" id="phy:AJ81_08100"/>
<dbReference type="SUPFAM" id="SSF52317">
    <property type="entry name" value="Class I glutamine amidotransferase-like"/>
    <property type="match status" value="1"/>
</dbReference>
<feature type="binding site" evidence="9">
    <location>
        <position position="160"/>
    </location>
    <ligand>
        <name>Zn(2+)</name>
        <dbReference type="ChEBI" id="CHEBI:29105"/>
    </ligand>
</feature>
<evidence type="ECO:0000313" key="13">
    <source>
        <dbReference type="EMBL" id="AJC74142.1"/>
    </source>
</evidence>
<evidence type="ECO:0000259" key="11">
    <source>
        <dbReference type="Pfam" id="PF08532"/>
    </source>
</evidence>
<evidence type="ECO:0000256" key="2">
    <source>
        <dbReference type="ARBA" id="ARBA00005940"/>
    </source>
</evidence>
<name>A0A0X1KS93_9THEM</name>
<dbReference type="STRING" id="1123384.AJ81_08100"/>
<comment type="catalytic activity">
    <reaction evidence="1 6">
        <text>Hydrolysis of terminal non-reducing beta-D-galactose residues in beta-D-galactosides.</text>
        <dbReference type="EC" id="3.2.1.23"/>
    </reaction>
</comment>
<evidence type="ECO:0000256" key="8">
    <source>
        <dbReference type="PIRSR" id="PIRSR001084-2"/>
    </source>
</evidence>
<keyword evidence="4 6" id="KW-0378">Hydrolase</keyword>
<feature type="domain" description="Beta-galactosidase trimerisation" evidence="11">
    <location>
        <begin position="400"/>
        <end position="604"/>
    </location>
</feature>